<protein>
    <recommendedName>
        <fullName evidence="3">DUF982 domain-containing protein</fullName>
    </recommendedName>
</protein>
<accession>A0A2N9VUE2</accession>
<name>A0A2N9VUE2_9HYPH</name>
<dbReference type="OrthoDB" id="8098004at2"/>
<gene>
    <name evidence="1" type="ORF">B5P45_20800</name>
</gene>
<proteinExistence type="predicted"/>
<dbReference type="Gene3D" id="6.10.250.730">
    <property type="match status" value="1"/>
</dbReference>
<dbReference type="EMBL" id="MZMT01000049">
    <property type="protein sequence ID" value="PIO43110.1"/>
    <property type="molecule type" value="Genomic_DNA"/>
</dbReference>
<dbReference type="RefSeq" id="WP_100000568.1">
    <property type="nucleotide sequence ID" value="NZ_MZMT01000049.1"/>
</dbReference>
<reference evidence="2" key="1">
    <citation type="journal article" date="2017" name="Int J Environ Stud">
        <title>Does the Miocene-Pliocene relict legume Oxytropis triphylla form nitrogen-fixing nodules with a combination of bacterial strains?</title>
        <authorList>
            <person name="Safronova V."/>
            <person name="Belimov A."/>
            <person name="Sazanova A."/>
            <person name="Kuznetsova I."/>
            <person name="Popova J."/>
            <person name="Andronov E."/>
            <person name="Verkhozina A."/>
            <person name="Tikhonovich I."/>
        </authorList>
    </citation>
    <scope>NUCLEOTIDE SEQUENCE [LARGE SCALE GENOMIC DNA]</scope>
    <source>
        <strain evidence="2">Tri-38</strain>
    </source>
</reference>
<sequence>MRRLRFESVTVETRHVGRYRVIASVDAAADFLAHDWPTEKGPIHLRARIACLDALENALSADEAREAFIEAAKESGILIRDDR</sequence>
<dbReference type="Proteomes" id="UP000232163">
    <property type="component" value="Unassembled WGS sequence"/>
</dbReference>
<evidence type="ECO:0008006" key="3">
    <source>
        <dbReference type="Google" id="ProtNLM"/>
    </source>
</evidence>
<organism evidence="1 2">
    <name type="scientific">Phyllobacterium zundukense</name>
    <dbReference type="NCBI Taxonomy" id="1867719"/>
    <lineage>
        <taxon>Bacteria</taxon>
        <taxon>Pseudomonadati</taxon>
        <taxon>Pseudomonadota</taxon>
        <taxon>Alphaproteobacteria</taxon>
        <taxon>Hyphomicrobiales</taxon>
        <taxon>Phyllobacteriaceae</taxon>
        <taxon>Phyllobacterium</taxon>
    </lineage>
</organism>
<evidence type="ECO:0000313" key="1">
    <source>
        <dbReference type="EMBL" id="PIO43110.1"/>
    </source>
</evidence>
<dbReference type="AlphaFoldDB" id="A0A2N9VUE2"/>
<dbReference type="Pfam" id="PF06169">
    <property type="entry name" value="DUF982"/>
    <property type="match status" value="1"/>
</dbReference>
<comment type="caution">
    <text evidence="1">The sequence shown here is derived from an EMBL/GenBank/DDBJ whole genome shotgun (WGS) entry which is preliminary data.</text>
</comment>
<evidence type="ECO:0000313" key="2">
    <source>
        <dbReference type="Proteomes" id="UP000232163"/>
    </source>
</evidence>
<dbReference type="InterPro" id="IPR010385">
    <property type="entry name" value="DUF982"/>
</dbReference>
<keyword evidence="2" id="KW-1185">Reference proteome</keyword>